<dbReference type="PANTHER" id="PTHR33529">
    <property type="entry name" value="SLR0882 PROTEIN-RELATED"/>
    <property type="match status" value="1"/>
</dbReference>
<dbReference type="Pfam" id="PF03739">
    <property type="entry name" value="LptF_LptG"/>
    <property type="match status" value="1"/>
</dbReference>
<accession>A0AAN1T1W4</accession>
<feature type="transmembrane region" description="Helical" evidence="6">
    <location>
        <begin position="15"/>
        <end position="36"/>
    </location>
</feature>
<evidence type="ECO:0000313" key="8">
    <source>
        <dbReference type="Proteomes" id="UP001319121"/>
    </source>
</evidence>
<organism evidence="7 8">
    <name type="scientific">Ferrigenium kumadai</name>
    <dbReference type="NCBI Taxonomy" id="1682490"/>
    <lineage>
        <taxon>Bacteria</taxon>
        <taxon>Pseudomonadati</taxon>
        <taxon>Pseudomonadota</taxon>
        <taxon>Betaproteobacteria</taxon>
        <taxon>Nitrosomonadales</taxon>
        <taxon>Gallionellaceae</taxon>
        <taxon>Ferrigenium</taxon>
    </lineage>
</organism>
<reference evidence="7 8" key="1">
    <citation type="submission" date="2019-03" db="EMBL/GenBank/DDBJ databases">
        <title>Complete genome sequence of Ferrigenium kumadai strain An22, a microaerophilic iron-oxidizing bacterium isolated from a paddy field soil.</title>
        <authorList>
            <person name="Watanabe T."/>
            <person name="Asakawa S."/>
        </authorList>
    </citation>
    <scope>NUCLEOTIDE SEQUENCE [LARGE SCALE GENOMIC DNA]</scope>
    <source>
        <strain evidence="7 8">An22</strain>
    </source>
</reference>
<keyword evidence="5 6" id="KW-0472">Membrane</keyword>
<keyword evidence="2" id="KW-1003">Cell membrane</keyword>
<dbReference type="AlphaFoldDB" id="A0AAN1T1W4"/>
<dbReference type="InterPro" id="IPR030923">
    <property type="entry name" value="LptG"/>
</dbReference>
<dbReference type="Proteomes" id="UP001319121">
    <property type="component" value="Chromosome"/>
</dbReference>
<dbReference type="NCBIfam" id="TIGR04408">
    <property type="entry name" value="LptG_lptG"/>
    <property type="match status" value="1"/>
</dbReference>
<feature type="transmembrane region" description="Helical" evidence="6">
    <location>
        <begin position="304"/>
        <end position="325"/>
    </location>
</feature>
<dbReference type="GO" id="GO:0043190">
    <property type="term" value="C:ATP-binding cassette (ABC) transporter complex"/>
    <property type="evidence" value="ECO:0007669"/>
    <property type="project" value="InterPro"/>
</dbReference>
<evidence type="ECO:0000256" key="3">
    <source>
        <dbReference type="ARBA" id="ARBA00022692"/>
    </source>
</evidence>
<keyword evidence="3 6" id="KW-0812">Transmembrane</keyword>
<sequence length="361" mass="40562">MVEMNLLTRYLGREIYLSIALVFAALIMLFAFLDLIHELNVMGQGQYHLGYVLLFVALTIPGHVYELFPVAVLVGAIFALVQLAASSELTVYRASGASLWQMLGALFKISLPLIALSFAFSEFVAPPSERMAQQLRLKAQNSQVSLKEFRSGVWVKDERSFVNVKSVMPDTSLSNVNIYLFDDTYHLQAITNATRANFIEEGRWQLEEVMETRFDKQGTTVNTAASQEWRSALNPGILSVLLVVPEQMSAYDLYQYVGHLQDNRQKSARYEIAMWNKLVYPLALLVMMLLALPFASYQRRSGGISAMIFAGIVLGLVFHFVGRLFASLGALNDWSPFVSATAMTGLFLLLGLAMLWWTERR</sequence>
<proteinExistence type="predicted"/>
<protein>
    <submittedName>
        <fullName evidence="7">LPS export ABC transporter permease LptG</fullName>
    </submittedName>
</protein>
<evidence type="ECO:0000256" key="1">
    <source>
        <dbReference type="ARBA" id="ARBA00004651"/>
    </source>
</evidence>
<feature type="transmembrane region" description="Helical" evidence="6">
    <location>
        <begin position="337"/>
        <end position="357"/>
    </location>
</feature>
<evidence type="ECO:0000313" key="7">
    <source>
        <dbReference type="EMBL" id="BBJ00015.1"/>
    </source>
</evidence>
<evidence type="ECO:0000256" key="5">
    <source>
        <dbReference type="ARBA" id="ARBA00023136"/>
    </source>
</evidence>
<dbReference type="EMBL" id="AP019536">
    <property type="protein sequence ID" value="BBJ00015.1"/>
    <property type="molecule type" value="Genomic_DNA"/>
</dbReference>
<feature type="transmembrane region" description="Helical" evidence="6">
    <location>
        <begin position="48"/>
        <end position="65"/>
    </location>
</feature>
<evidence type="ECO:0000256" key="2">
    <source>
        <dbReference type="ARBA" id="ARBA00022475"/>
    </source>
</evidence>
<dbReference type="GO" id="GO:0015920">
    <property type="term" value="P:lipopolysaccharide transport"/>
    <property type="evidence" value="ECO:0007669"/>
    <property type="project" value="TreeGrafter"/>
</dbReference>
<gene>
    <name evidence="7" type="ORF">FGKAn22_17070</name>
</gene>
<dbReference type="KEGG" id="fku:FGKAn22_17070"/>
<evidence type="ECO:0000256" key="6">
    <source>
        <dbReference type="SAM" id="Phobius"/>
    </source>
</evidence>
<evidence type="ECO:0000256" key="4">
    <source>
        <dbReference type="ARBA" id="ARBA00022989"/>
    </source>
</evidence>
<dbReference type="PANTHER" id="PTHR33529:SF2">
    <property type="entry name" value="LIPOPOLYSACCHARIDE EXPORT SYSTEM PERMEASE PROTEIN LPTG"/>
    <property type="match status" value="1"/>
</dbReference>
<dbReference type="InterPro" id="IPR005495">
    <property type="entry name" value="LptG/LptF_permease"/>
</dbReference>
<comment type="subcellular location">
    <subcellularLocation>
        <location evidence="1">Cell membrane</location>
        <topology evidence="1">Multi-pass membrane protein</topology>
    </subcellularLocation>
</comment>
<dbReference type="GO" id="GO:0055085">
    <property type="term" value="P:transmembrane transport"/>
    <property type="evidence" value="ECO:0007669"/>
    <property type="project" value="InterPro"/>
</dbReference>
<keyword evidence="4 6" id="KW-1133">Transmembrane helix</keyword>
<feature type="transmembrane region" description="Helical" evidence="6">
    <location>
        <begin position="99"/>
        <end position="120"/>
    </location>
</feature>
<keyword evidence="8" id="KW-1185">Reference proteome</keyword>
<feature type="transmembrane region" description="Helical" evidence="6">
    <location>
        <begin position="278"/>
        <end position="297"/>
    </location>
</feature>
<name>A0AAN1T1W4_9PROT</name>